<dbReference type="Pfam" id="PF13407">
    <property type="entry name" value="Peripla_BP_4"/>
    <property type="match status" value="1"/>
</dbReference>
<dbReference type="InterPro" id="IPR028082">
    <property type="entry name" value="Peripla_BP_I"/>
</dbReference>
<protein>
    <submittedName>
        <fullName evidence="5">Sugar ABC transporter substrate-binding protein</fullName>
    </submittedName>
</protein>
<evidence type="ECO:0000256" key="2">
    <source>
        <dbReference type="ARBA" id="ARBA00007639"/>
    </source>
</evidence>
<dbReference type="RefSeq" id="WP_146321400.1">
    <property type="nucleotide sequence ID" value="NZ_VCQV01000081.1"/>
</dbReference>
<dbReference type="GO" id="GO:0030313">
    <property type="term" value="C:cell envelope"/>
    <property type="evidence" value="ECO:0007669"/>
    <property type="project" value="UniProtKB-SubCell"/>
</dbReference>
<dbReference type="OrthoDB" id="9800520at2"/>
<reference evidence="5 6" key="2">
    <citation type="submission" date="2019-08" db="EMBL/GenBank/DDBJ databases">
        <title>Jejuicoccus antrihumi gen. nov., sp. nov., a new member of the family Dermacoccaceae isolated from a cave.</title>
        <authorList>
            <person name="Schumann P."/>
            <person name="Kim I.S."/>
        </authorList>
    </citation>
    <scope>NUCLEOTIDE SEQUENCE [LARGE SCALE GENOMIC DNA]</scope>
    <source>
        <strain evidence="5 6">C5-26</strain>
    </source>
</reference>
<sequence>MGVVLAVGMVVSLAACGKAGSAGSTGTGAAAAGAGAAAAEPGTPRARKVVLESSVSNSKPVKLAWFVPSVQNDFQAANGKGIRVAAKARNATVTTFDANNDSQKQYGQIQDAVASGQYNAFLVTAVDATGVVPAIEEAAKAGIKVVCGGGYPCGSDFASKVSNAKGVVAQTVIPEVSIGRAQARVIVSACAGKDPCEVAQMPGALIPAEKALFGGMKQALASHPEIKIVTRAVGGYQAAPAETAAQNILQANPGVDVIVTSGDQMDTGVVLAVKAAGDQKKVKIIGLAGGQRGFAAVRNGTVFGTVMMYPFDAGLYMVDQAVRAVRSQPFKAGINPAEMASLPRALTAKNSAKFAGFTPQWPG</sequence>
<proteinExistence type="inferred from homology"/>
<dbReference type="SUPFAM" id="SSF53822">
    <property type="entry name" value="Periplasmic binding protein-like I"/>
    <property type="match status" value="1"/>
</dbReference>
<reference evidence="5 6" key="1">
    <citation type="submission" date="2019-05" db="EMBL/GenBank/DDBJ databases">
        <authorList>
            <person name="Lee S.D."/>
        </authorList>
    </citation>
    <scope>NUCLEOTIDE SEQUENCE [LARGE SCALE GENOMIC DNA]</scope>
    <source>
        <strain evidence="5 6">C5-26</strain>
    </source>
</reference>
<evidence type="ECO:0000313" key="6">
    <source>
        <dbReference type="Proteomes" id="UP000320244"/>
    </source>
</evidence>
<comment type="subcellular location">
    <subcellularLocation>
        <location evidence="1">Cell envelope</location>
    </subcellularLocation>
</comment>
<dbReference type="PANTHER" id="PTHR46847:SF1">
    <property type="entry name" value="D-ALLOSE-BINDING PERIPLASMIC PROTEIN-RELATED"/>
    <property type="match status" value="1"/>
</dbReference>
<name>A0A563DQ17_9MICO</name>
<organism evidence="5 6">
    <name type="scientific">Leekyejoonella antrihumi</name>
    <dbReference type="NCBI Taxonomy" id="1660198"/>
    <lineage>
        <taxon>Bacteria</taxon>
        <taxon>Bacillati</taxon>
        <taxon>Actinomycetota</taxon>
        <taxon>Actinomycetes</taxon>
        <taxon>Micrococcales</taxon>
        <taxon>Dermacoccaceae</taxon>
        <taxon>Leekyejoonella</taxon>
    </lineage>
</organism>
<feature type="domain" description="Periplasmic binding protein" evidence="4">
    <location>
        <begin position="64"/>
        <end position="326"/>
    </location>
</feature>
<dbReference type="InterPro" id="IPR025997">
    <property type="entry name" value="SBP_2_dom"/>
</dbReference>
<evidence type="ECO:0000259" key="4">
    <source>
        <dbReference type="Pfam" id="PF13407"/>
    </source>
</evidence>
<dbReference type="CDD" id="cd01536">
    <property type="entry name" value="PBP1_ABC_sugar_binding-like"/>
    <property type="match status" value="1"/>
</dbReference>
<gene>
    <name evidence="5" type="ORF">FGL98_24415</name>
</gene>
<dbReference type="GO" id="GO:0030246">
    <property type="term" value="F:carbohydrate binding"/>
    <property type="evidence" value="ECO:0007669"/>
    <property type="project" value="UniProtKB-ARBA"/>
</dbReference>
<accession>A0A563DQ17</accession>
<comment type="similarity">
    <text evidence="2">Belongs to the bacterial solute-binding protein 2 family.</text>
</comment>
<dbReference type="PANTHER" id="PTHR46847">
    <property type="entry name" value="D-ALLOSE-BINDING PERIPLASMIC PROTEIN-RELATED"/>
    <property type="match status" value="1"/>
</dbReference>
<dbReference type="Gene3D" id="3.40.50.2300">
    <property type="match status" value="2"/>
</dbReference>
<evidence type="ECO:0000256" key="3">
    <source>
        <dbReference type="ARBA" id="ARBA00022729"/>
    </source>
</evidence>
<dbReference type="EMBL" id="VCQV01000081">
    <property type="protein sequence ID" value="TWP32317.1"/>
    <property type="molecule type" value="Genomic_DNA"/>
</dbReference>
<keyword evidence="3" id="KW-0732">Signal</keyword>
<evidence type="ECO:0000256" key="1">
    <source>
        <dbReference type="ARBA" id="ARBA00004196"/>
    </source>
</evidence>
<comment type="caution">
    <text evidence="5">The sequence shown here is derived from an EMBL/GenBank/DDBJ whole genome shotgun (WGS) entry which is preliminary data.</text>
</comment>
<keyword evidence="6" id="KW-1185">Reference proteome</keyword>
<dbReference type="Proteomes" id="UP000320244">
    <property type="component" value="Unassembled WGS sequence"/>
</dbReference>
<dbReference type="AlphaFoldDB" id="A0A563DQ17"/>
<evidence type="ECO:0000313" key="5">
    <source>
        <dbReference type="EMBL" id="TWP32317.1"/>
    </source>
</evidence>